<evidence type="ECO:0000256" key="2">
    <source>
        <dbReference type="ARBA" id="ARBA00007677"/>
    </source>
</evidence>
<keyword evidence="9" id="KW-1185">Reference proteome</keyword>
<dbReference type="AlphaFoldDB" id="A0A9P8PQ29"/>
<evidence type="ECO:0000313" key="9">
    <source>
        <dbReference type="Proteomes" id="UP000774326"/>
    </source>
</evidence>
<evidence type="ECO:0000313" key="8">
    <source>
        <dbReference type="EMBL" id="KAH3676208.1"/>
    </source>
</evidence>
<dbReference type="GO" id="GO:0000032">
    <property type="term" value="P:cell wall mannoprotein biosynthetic process"/>
    <property type="evidence" value="ECO:0007669"/>
    <property type="project" value="TreeGrafter"/>
</dbReference>
<comment type="similarity">
    <text evidence="2">Belongs to the glycosyltransferase 15 family.</text>
</comment>
<evidence type="ECO:0000256" key="3">
    <source>
        <dbReference type="ARBA" id="ARBA00022676"/>
    </source>
</evidence>
<dbReference type="OrthoDB" id="439943at2759"/>
<proteinExistence type="inferred from homology"/>
<reference evidence="8" key="1">
    <citation type="journal article" date="2021" name="Open Biol.">
        <title>Shared evolutionary footprints suggest mitochondrial oxidative damage underlies multiple complex I losses in fungi.</title>
        <authorList>
            <person name="Schikora-Tamarit M.A."/>
            <person name="Marcet-Houben M."/>
            <person name="Nosek J."/>
            <person name="Gabaldon T."/>
        </authorList>
    </citation>
    <scope>NUCLEOTIDE SEQUENCE</scope>
    <source>
        <strain evidence="8">CBS2887</strain>
    </source>
</reference>
<dbReference type="EMBL" id="JAEUBG010005308">
    <property type="protein sequence ID" value="KAH3676208.1"/>
    <property type="molecule type" value="Genomic_DNA"/>
</dbReference>
<evidence type="ECO:0000256" key="4">
    <source>
        <dbReference type="ARBA" id="ARBA00022679"/>
    </source>
</evidence>
<dbReference type="GO" id="GO:0006487">
    <property type="term" value="P:protein N-linked glycosylation"/>
    <property type="evidence" value="ECO:0007669"/>
    <property type="project" value="TreeGrafter"/>
</dbReference>
<dbReference type="GO" id="GO:0005794">
    <property type="term" value="C:Golgi apparatus"/>
    <property type="evidence" value="ECO:0007669"/>
    <property type="project" value="TreeGrafter"/>
</dbReference>
<dbReference type="GO" id="GO:0000026">
    <property type="term" value="F:alpha-1,2-mannosyltransferase activity"/>
    <property type="evidence" value="ECO:0007669"/>
    <property type="project" value="TreeGrafter"/>
</dbReference>
<organism evidence="8 9">
    <name type="scientific">Wickerhamomyces pijperi</name>
    <name type="common">Yeast</name>
    <name type="synonym">Pichia pijperi</name>
    <dbReference type="NCBI Taxonomy" id="599730"/>
    <lineage>
        <taxon>Eukaryota</taxon>
        <taxon>Fungi</taxon>
        <taxon>Dikarya</taxon>
        <taxon>Ascomycota</taxon>
        <taxon>Saccharomycotina</taxon>
        <taxon>Saccharomycetes</taxon>
        <taxon>Phaffomycetales</taxon>
        <taxon>Wickerhamomycetaceae</taxon>
        <taxon>Wickerhamomyces</taxon>
    </lineage>
</organism>
<keyword evidence="7" id="KW-0472">Membrane</keyword>
<gene>
    <name evidence="8" type="ORF">WICPIJ_009168</name>
</gene>
<dbReference type="Proteomes" id="UP000774326">
    <property type="component" value="Unassembled WGS sequence"/>
</dbReference>
<dbReference type="SUPFAM" id="SSF53448">
    <property type="entry name" value="Nucleotide-diphospho-sugar transferases"/>
    <property type="match status" value="1"/>
</dbReference>
<dbReference type="InterPro" id="IPR002685">
    <property type="entry name" value="Glyco_trans_15"/>
</dbReference>
<dbReference type="Gene3D" id="3.90.550.10">
    <property type="entry name" value="Spore Coat Polysaccharide Biosynthesis Protein SpsA, Chain A"/>
    <property type="match status" value="1"/>
</dbReference>
<evidence type="ECO:0000256" key="7">
    <source>
        <dbReference type="SAM" id="Phobius"/>
    </source>
</evidence>
<feature type="active site" description="Nucleophile" evidence="6">
    <location>
        <position position="380"/>
    </location>
</feature>
<dbReference type="GO" id="GO:0016020">
    <property type="term" value="C:membrane"/>
    <property type="evidence" value="ECO:0007669"/>
    <property type="project" value="UniProtKB-SubCell"/>
</dbReference>
<evidence type="ECO:0000256" key="1">
    <source>
        <dbReference type="ARBA" id="ARBA00004606"/>
    </source>
</evidence>
<sequence>MAGTFKAKHNSRPIHAIKTLLTQRVKISKYSFPVYSLILLCILPIALSVFTLVKTIIDIQDRADMLDVSTRNVKSAIDQPFYDGCVVPATDSQRANATLVVLARNSELEDVVKSMRNLERHFNQWYQYPWTLLNDDEFSDEFKEAVQQVTNAKVEFGRIPSELWDFPAGLKDKYENVQLQGDRGIMYGSMESYHKMCRFYSGLFYKHPLVRKYEWYWRVEPDVEFFCDITYDPFLEMQKTGKKYGFTIIIKELYETVPNLFRFTKAFLKKESFTPKSAWGLLVDNDKDFMLNIKDKKKYNLHLKNIFDYHGLKSRFKELLSTTKLVSKLKDSKYKINSQDENVIDSLVSRLTERGHLPTLQGESVGSESYNLLHFWSNFEIARVDLWDNPLYEKYFQYLESNGGFYKERWGDAPIHSIAVAFLLNLDELHYFRDIGYKHSTIGHCPSNSPHQLKFPDKSPNYKIKDPKFDSYWNRVDPIKSYGTGCRCRCPPNHREIEDSPSNFYGNWFDMISNVQYERIDVDEVEREATKELMEEGYLKEKKGLFSK</sequence>
<keyword evidence="4" id="KW-0808">Transferase</keyword>
<dbReference type="PANTHER" id="PTHR31121:SF2">
    <property type="entry name" value="MANNOSYLTRANSFERASE KTR5-RELATED"/>
    <property type="match status" value="1"/>
</dbReference>
<evidence type="ECO:0000256" key="6">
    <source>
        <dbReference type="PIRSR" id="PIRSR018153-1"/>
    </source>
</evidence>
<comment type="subcellular location">
    <subcellularLocation>
        <location evidence="1">Membrane</location>
        <topology evidence="1">Single-pass type II membrane protein</topology>
    </subcellularLocation>
</comment>
<protein>
    <recommendedName>
        <fullName evidence="10">Mannosyltransferase KTR5</fullName>
    </recommendedName>
</protein>
<keyword evidence="7" id="KW-0812">Transmembrane</keyword>
<dbReference type="Pfam" id="PF01793">
    <property type="entry name" value="Glyco_transf_15"/>
    <property type="match status" value="1"/>
</dbReference>
<feature type="transmembrane region" description="Helical" evidence="7">
    <location>
        <begin position="32"/>
        <end position="53"/>
    </location>
</feature>
<accession>A0A9P8PQ29</accession>
<keyword evidence="5" id="KW-0735">Signal-anchor</keyword>
<comment type="caution">
    <text evidence="8">The sequence shown here is derived from an EMBL/GenBank/DDBJ whole genome shotgun (WGS) entry which is preliminary data.</text>
</comment>
<keyword evidence="7" id="KW-1133">Transmembrane helix</keyword>
<keyword evidence="3" id="KW-0328">Glycosyltransferase</keyword>
<dbReference type="InterPro" id="IPR029044">
    <property type="entry name" value="Nucleotide-diphossugar_trans"/>
</dbReference>
<dbReference type="PANTHER" id="PTHR31121">
    <property type="entry name" value="ALPHA-1,2 MANNOSYLTRANSFERASE KTR1"/>
    <property type="match status" value="1"/>
</dbReference>
<evidence type="ECO:0008006" key="10">
    <source>
        <dbReference type="Google" id="ProtNLM"/>
    </source>
</evidence>
<dbReference type="PIRSF" id="PIRSF018153">
    <property type="entry name" value="Glyco_trans_15"/>
    <property type="match status" value="1"/>
</dbReference>
<evidence type="ECO:0000256" key="5">
    <source>
        <dbReference type="ARBA" id="ARBA00022968"/>
    </source>
</evidence>
<name>A0A9P8PQ29_WICPI</name>
<reference evidence="8" key="2">
    <citation type="submission" date="2021-01" db="EMBL/GenBank/DDBJ databases">
        <authorList>
            <person name="Schikora-Tamarit M.A."/>
        </authorList>
    </citation>
    <scope>NUCLEOTIDE SEQUENCE</scope>
    <source>
        <strain evidence="8">CBS2887</strain>
    </source>
</reference>